<evidence type="ECO:0000313" key="2">
    <source>
        <dbReference type="Proteomes" id="UP001142489"/>
    </source>
</evidence>
<dbReference type="Gene3D" id="3.40.50.12700">
    <property type="match status" value="1"/>
</dbReference>
<feature type="non-terminal residue" evidence="1">
    <location>
        <position position="1"/>
    </location>
</feature>
<keyword evidence="2" id="KW-1185">Reference proteome</keyword>
<dbReference type="SUPFAM" id="SSF52266">
    <property type="entry name" value="SGNH hydrolase"/>
    <property type="match status" value="1"/>
</dbReference>
<dbReference type="EMBL" id="JAPFRF010000005">
    <property type="protein sequence ID" value="KAJ7332605.1"/>
    <property type="molecule type" value="Genomic_DNA"/>
</dbReference>
<comment type="caution">
    <text evidence="1">The sequence shown here is derived from an EMBL/GenBank/DDBJ whole genome shotgun (WGS) entry which is preliminary data.</text>
</comment>
<gene>
    <name evidence="1" type="ORF">JRQ81_014785</name>
</gene>
<feature type="non-terminal residue" evidence="1">
    <location>
        <position position="52"/>
    </location>
</feature>
<sequence length="52" mass="6152">KVNNWLRRWCQQEQFGFLDHVLLFHSDGLLDEDGVHLTTAGRNIFAKRLENL</sequence>
<evidence type="ECO:0000313" key="1">
    <source>
        <dbReference type="EMBL" id="KAJ7332605.1"/>
    </source>
</evidence>
<reference evidence="1" key="1">
    <citation type="journal article" date="2023" name="DNA Res.">
        <title>Chromosome-level genome assembly of Phrynocephalus forsythii using third-generation DNA sequencing and Hi-C analysis.</title>
        <authorList>
            <person name="Qi Y."/>
            <person name="Zhao W."/>
            <person name="Zhao Y."/>
            <person name="Niu C."/>
            <person name="Cao S."/>
            <person name="Zhang Y."/>
        </authorList>
    </citation>
    <scope>NUCLEOTIDE SEQUENCE</scope>
    <source>
        <tissue evidence="1">Muscle</tissue>
    </source>
</reference>
<dbReference type="AlphaFoldDB" id="A0A9Q0XZC8"/>
<accession>A0A9Q0XZC8</accession>
<dbReference type="Proteomes" id="UP001142489">
    <property type="component" value="Unassembled WGS sequence"/>
</dbReference>
<name>A0A9Q0XZC8_9SAUR</name>
<organism evidence="1 2">
    <name type="scientific">Phrynocephalus forsythii</name>
    <dbReference type="NCBI Taxonomy" id="171643"/>
    <lineage>
        <taxon>Eukaryota</taxon>
        <taxon>Metazoa</taxon>
        <taxon>Chordata</taxon>
        <taxon>Craniata</taxon>
        <taxon>Vertebrata</taxon>
        <taxon>Euteleostomi</taxon>
        <taxon>Lepidosauria</taxon>
        <taxon>Squamata</taxon>
        <taxon>Bifurcata</taxon>
        <taxon>Unidentata</taxon>
        <taxon>Episquamata</taxon>
        <taxon>Toxicofera</taxon>
        <taxon>Iguania</taxon>
        <taxon>Acrodonta</taxon>
        <taxon>Agamidae</taxon>
        <taxon>Agaminae</taxon>
        <taxon>Phrynocephalus</taxon>
    </lineage>
</organism>
<protein>
    <submittedName>
        <fullName evidence="1">Uncharacterized protein</fullName>
    </submittedName>
</protein>
<proteinExistence type="predicted"/>
<dbReference type="OrthoDB" id="5804959at2759"/>